<dbReference type="SMART" id="SM00086">
    <property type="entry name" value="PAC"/>
    <property type="match status" value="1"/>
</dbReference>
<dbReference type="NCBIfam" id="TIGR00229">
    <property type="entry name" value="sensory_box"/>
    <property type="match status" value="1"/>
</dbReference>
<dbReference type="PANTHER" id="PTHR32071:SF117">
    <property type="entry name" value="PTS-DEPENDENT DIHYDROXYACETONE KINASE OPERON REGULATORY PROTEIN-RELATED"/>
    <property type="match status" value="1"/>
</dbReference>
<evidence type="ECO:0000313" key="10">
    <source>
        <dbReference type="Proteomes" id="UP001065322"/>
    </source>
</evidence>
<feature type="domain" description="PAS" evidence="7">
    <location>
        <begin position="20"/>
        <end position="95"/>
    </location>
</feature>
<feature type="domain" description="PAC" evidence="8">
    <location>
        <begin position="99"/>
        <end position="150"/>
    </location>
</feature>
<protein>
    <submittedName>
        <fullName evidence="9">Sigma 54-interacting transcriptional regulator</fullName>
    </submittedName>
</protein>
<gene>
    <name evidence="9" type="ORF">HUF19_05170</name>
</gene>
<dbReference type="PROSITE" id="PS00675">
    <property type="entry name" value="SIGMA54_INTERACT_1"/>
    <property type="match status" value="1"/>
</dbReference>
<dbReference type="SUPFAM" id="SSF55785">
    <property type="entry name" value="PYP-like sensor domain (PAS domain)"/>
    <property type="match status" value="1"/>
</dbReference>
<dbReference type="InterPro" id="IPR001610">
    <property type="entry name" value="PAC"/>
</dbReference>
<dbReference type="Pfam" id="PF00989">
    <property type="entry name" value="PAS"/>
    <property type="match status" value="1"/>
</dbReference>
<dbReference type="PROSITE" id="PS50112">
    <property type="entry name" value="PAS"/>
    <property type="match status" value="1"/>
</dbReference>
<keyword evidence="4" id="KW-0238">DNA-binding</keyword>
<dbReference type="InterPro" id="IPR009057">
    <property type="entry name" value="Homeodomain-like_sf"/>
</dbReference>
<dbReference type="PANTHER" id="PTHR32071">
    <property type="entry name" value="TRANSCRIPTIONAL REGULATORY PROTEIN"/>
    <property type="match status" value="1"/>
</dbReference>
<dbReference type="SUPFAM" id="SSF46689">
    <property type="entry name" value="Homeodomain-like"/>
    <property type="match status" value="1"/>
</dbReference>
<keyword evidence="3" id="KW-0805">Transcription regulation</keyword>
<accession>A0ABY6A7D1</accession>
<dbReference type="SMART" id="SM00091">
    <property type="entry name" value="PAS"/>
    <property type="match status" value="1"/>
</dbReference>
<dbReference type="Gene3D" id="3.30.450.20">
    <property type="entry name" value="PAS domain"/>
    <property type="match status" value="1"/>
</dbReference>
<name>A0ABY6A7D1_9GAMM</name>
<dbReference type="Proteomes" id="UP001065322">
    <property type="component" value="Chromosome"/>
</dbReference>
<evidence type="ECO:0000259" key="6">
    <source>
        <dbReference type="PROSITE" id="PS50045"/>
    </source>
</evidence>
<dbReference type="Gene3D" id="1.10.10.60">
    <property type="entry name" value="Homeodomain-like"/>
    <property type="match status" value="1"/>
</dbReference>
<dbReference type="InterPro" id="IPR027417">
    <property type="entry name" value="P-loop_NTPase"/>
</dbReference>
<dbReference type="Pfam" id="PF02954">
    <property type="entry name" value="HTH_8"/>
    <property type="match status" value="1"/>
</dbReference>
<dbReference type="Pfam" id="PF25601">
    <property type="entry name" value="AAA_lid_14"/>
    <property type="match status" value="1"/>
</dbReference>
<dbReference type="InterPro" id="IPR025944">
    <property type="entry name" value="Sigma_54_int_dom_CS"/>
</dbReference>
<proteinExistence type="predicted"/>
<dbReference type="InterPro" id="IPR035965">
    <property type="entry name" value="PAS-like_dom_sf"/>
</dbReference>
<dbReference type="InterPro" id="IPR003593">
    <property type="entry name" value="AAA+_ATPase"/>
</dbReference>
<feature type="domain" description="Sigma-54 factor interaction" evidence="6">
    <location>
        <begin position="182"/>
        <end position="411"/>
    </location>
</feature>
<dbReference type="Gene3D" id="3.40.50.300">
    <property type="entry name" value="P-loop containing nucleotide triphosphate hydrolases"/>
    <property type="match status" value="1"/>
</dbReference>
<keyword evidence="1" id="KW-0547">Nucleotide-binding</keyword>
<evidence type="ECO:0000259" key="8">
    <source>
        <dbReference type="PROSITE" id="PS50113"/>
    </source>
</evidence>
<dbReference type="SMART" id="SM00382">
    <property type="entry name" value="AAA"/>
    <property type="match status" value="1"/>
</dbReference>
<dbReference type="InterPro" id="IPR025662">
    <property type="entry name" value="Sigma_54_int_dom_ATP-bd_1"/>
</dbReference>
<dbReference type="InterPro" id="IPR013767">
    <property type="entry name" value="PAS_fold"/>
</dbReference>
<evidence type="ECO:0000256" key="4">
    <source>
        <dbReference type="ARBA" id="ARBA00023125"/>
    </source>
</evidence>
<dbReference type="InterPro" id="IPR058031">
    <property type="entry name" value="AAA_lid_NorR"/>
</dbReference>
<evidence type="ECO:0000256" key="1">
    <source>
        <dbReference type="ARBA" id="ARBA00022741"/>
    </source>
</evidence>
<keyword evidence="10" id="KW-1185">Reference proteome</keyword>
<dbReference type="RefSeq" id="WP_270049437.1">
    <property type="nucleotide sequence ID" value="NZ_CP054475.1"/>
</dbReference>
<organism evidence="9 10">
    <name type="scientific">Thalassolituus hydrocarboniclasticus</name>
    <dbReference type="NCBI Taxonomy" id="2742796"/>
    <lineage>
        <taxon>Bacteria</taxon>
        <taxon>Pseudomonadati</taxon>
        <taxon>Pseudomonadota</taxon>
        <taxon>Gammaproteobacteria</taxon>
        <taxon>Oceanospirillales</taxon>
        <taxon>Oceanospirillaceae</taxon>
        <taxon>Thalassolituus</taxon>
    </lineage>
</organism>
<dbReference type="PROSITE" id="PS50045">
    <property type="entry name" value="SIGMA54_INTERACT_4"/>
    <property type="match status" value="1"/>
</dbReference>
<dbReference type="PROSITE" id="PS00688">
    <property type="entry name" value="SIGMA54_INTERACT_3"/>
    <property type="match status" value="1"/>
</dbReference>
<dbReference type="PROSITE" id="PS50113">
    <property type="entry name" value="PAC"/>
    <property type="match status" value="1"/>
</dbReference>
<sequence length="487" mass="54085">MSASQNPPAQSHSALSHSELSHRYQRILEAMSEGVYGLNAAGHATFVNPAAERLTGWSQAEIEGQSIHRFHHHSHVDGRHYPQEDCPIYQTLQTGVTAYSDQEVFWRKDGSWFPVEYSSTAIIDNGVITGAVVVFKDISERLQHQRSLQAALDQVGQLQRQLQAENQYLQQELRDQQGESELLGQSDGMLQLQHSIRQVAPTPSCVLILGESGSGKELVARSLHQQSPRAAKPMVRVNCGAMAENLLESELFGHERGAFTGAHQRRIGRFEQADGSTLFLDEIGELSAAAQVKLLRVLQEGEIQRLGSQHTIKVDVRIIAATHRDLAAMVQSGQFRSDLYFRLNVFPLHVPPLRERQADIPLLATHLLQRLASRLNRKAPALQPAQLRQLMNHPWPGNVRELANVLEHGLILSSDQLQLPLLQGMSSLQDHNGQETKPLPLQEAEKQHILRALNYCGGMIGGDKGAARLLGLPVSTLRSRMKKLGLL</sequence>
<evidence type="ECO:0000313" key="9">
    <source>
        <dbReference type="EMBL" id="UXD86871.1"/>
    </source>
</evidence>
<dbReference type="Pfam" id="PF00158">
    <property type="entry name" value="Sigma54_activat"/>
    <property type="match status" value="1"/>
</dbReference>
<dbReference type="CDD" id="cd00130">
    <property type="entry name" value="PAS"/>
    <property type="match status" value="1"/>
</dbReference>
<dbReference type="InterPro" id="IPR000014">
    <property type="entry name" value="PAS"/>
</dbReference>
<dbReference type="SUPFAM" id="SSF52540">
    <property type="entry name" value="P-loop containing nucleoside triphosphate hydrolases"/>
    <property type="match status" value="1"/>
</dbReference>
<dbReference type="InterPro" id="IPR002197">
    <property type="entry name" value="HTH_Fis"/>
</dbReference>
<keyword evidence="2" id="KW-0067">ATP-binding</keyword>
<dbReference type="InterPro" id="IPR002078">
    <property type="entry name" value="Sigma_54_int"/>
</dbReference>
<keyword evidence="5" id="KW-0804">Transcription</keyword>
<reference evidence="10" key="1">
    <citation type="submission" date="2020-06" db="EMBL/GenBank/DDBJ databases">
        <title>Thalassolituus marinus alknpb1M-1, a hydrocarbon-degrading bacterium isolated from the deep-sea overlying water using an in-situ strategy from the South China Sea basin.</title>
        <authorList>
            <person name="Dong C."/>
            <person name="Chen Y."/>
            <person name="Shao Z."/>
        </authorList>
    </citation>
    <scope>NUCLEOTIDE SEQUENCE [LARGE SCALE GENOMIC DNA]</scope>
    <source>
        <strain evidence="10">alknpb1M-1</strain>
    </source>
</reference>
<dbReference type="InterPro" id="IPR000700">
    <property type="entry name" value="PAS-assoc_C"/>
</dbReference>
<evidence type="ECO:0000259" key="7">
    <source>
        <dbReference type="PROSITE" id="PS50112"/>
    </source>
</evidence>
<evidence type="ECO:0000256" key="5">
    <source>
        <dbReference type="ARBA" id="ARBA00023163"/>
    </source>
</evidence>
<dbReference type="Gene3D" id="1.10.8.60">
    <property type="match status" value="1"/>
</dbReference>
<dbReference type="EMBL" id="CP054475">
    <property type="protein sequence ID" value="UXD86871.1"/>
    <property type="molecule type" value="Genomic_DNA"/>
</dbReference>
<evidence type="ECO:0000256" key="2">
    <source>
        <dbReference type="ARBA" id="ARBA00022840"/>
    </source>
</evidence>
<dbReference type="CDD" id="cd00009">
    <property type="entry name" value="AAA"/>
    <property type="match status" value="1"/>
</dbReference>
<evidence type="ECO:0000256" key="3">
    <source>
        <dbReference type="ARBA" id="ARBA00023015"/>
    </source>
</evidence>